<dbReference type="SUPFAM" id="SSF56672">
    <property type="entry name" value="DNA/RNA polymerases"/>
    <property type="match status" value="1"/>
</dbReference>
<dbReference type="Pfam" id="PF00078">
    <property type="entry name" value="RVT_1"/>
    <property type="match status" value="1"/>
</dbReference>
<dbReference type="GeneTree" id="ENSGT00940000163630"/>
<sequence>MPHKYEAPWPRQSPLHDAFNGKSMKVLTFNVKGLNMPVKRHSLYRDLRAHDADIVCLQETHFRRLDHPKLYTTQYLTQYHSTFKTKARGVTLLIHNRVAFQMHRILKDPKGRYIILVCTINSRTYTLVSIYAPNAAQSQFLSQVLQKVTDIQSGTLVICGDLNMGLDPLKDRSSTVTCRQHGTSSQRFRQLLNRYNLYDAWRLLHPTERDYTFRSRVHNSYSRIDYFLIAGSALPYTIDCTILPLTWSDHSPVVLTLGDAYQPSARPPWRLRDDLLLHEPARIAIQAALDNYFKENVTPDVNRLTIWQAHKAVIRGECIKWATHLRKQYVSRRLDLLTKLQDLDTRNKTAPSQEIIETIDSTMGLLRDLEAESYFKALTKRNAMYYALRNKPGRFLARKLQPVNTPRKQITLKSPAGPIYDPKIIANEFATYYESLYNLEAKQTVHCPTVADIDRYLERVHLPSLSQTHIASLTTPIMTEDILKAIKNLPKRKAPGPDGLTGLYYSTFASQLVTHLSAGFDEAWEGGSFPVDMLRAHIITLPKPGKIPDRCPNLRPISLLNVDVKIFSKILANRLQYILPTLIGLDQVGFISRRQGADSTKKLVNLLGLMGRGDSSSLILSLDAEKAFDRVHWNFLNRVLHKFGFPPSFITAVQALYDSPSAKVLCSGFVSEEFVITNGTRQGCPLSPLLYALVLEPLAQAIRQNDSICGIQAGPVTYKLNLYADDILLTLTDPDCSLPSLQQELDLYSQVSYHLVNILKTQALPINIPHQHLEALRASYKFDWRTDYIVYLGLKIASTPEKLFNYNYDRLLSEVKSQLYHWRLREISWLGRMAAVKMMVLPKILYVFRTLPMQLPTSFLDTLQSIIMRYIWNHKRPRIPKKLLYYRHRDGGLNVTHIHNYYWATCLASLAELVHTHPMPQWLVVEYTFIPGHALADLLFVPRTKRPRLPEILPSTILYVKAWDRYAHLFQNYTPISMATPLTSMSYLLPHFRAGPWIQSGVTHLHHLFSLPDILSFQTLQEKFKVPSSMFLSYMQLYSYFKSNAVISNLRTTLPLLSDTELFWLDPHTTTKPISLFYRLLNTPTGITSWKFHNTWEKDLSMQFTPSQWAMAHLFSAGASRCATLIETQRKVLYCWYLTPSRISRFAPNTSDVCWRCLSASGTMGHIWWLCPLITPLWKDISLLASEVLGSQIPCTPEILLLGMVHLPRSHLRLLFIIVSTTMLLIARNWKSTAVPTQRQIATLLSQYRSFDSKATSAWGFRPTKHDPWAIWDIHKIYEACGL</sequence>
<dbReference type="CDD" id="cd01650">
    <property type="entry name" value="RT_nLTR_like"/>
    <property type="match status" value="1"/>
</dbReference>
<dbReference type="PANTHER" id="PTHR31635:SF196">
    <property type="entry name" value="REVERSE TRANSCRIPTASE DOMAIN-CONTAINING PROTEIN-RELATED"/>
    <property type="match status" value="1"/>
</dbReference>
<evidence type="ECO:0000313" key="3">
    <source>
        <dbReference type="Proteomes" id="UP000694569"/>
    </source>
</evidence>
<dbReference type="PROSITE" id="PS50878">
    <property type="entry name" value="RT_POL"/>
    <property type="match status" value="1"/>
</dbReference>
<evidence type="ECO:0000259" key="1">
    <source>
        <dbReference type="PROSITE" id="PS50878"/>
    </source>
</evidence>
<protein>
    <recommendedName>
        <fullName evidence="1">Reverse transcriptase domain-containing protein</fullName>
    </recommendedName>
</protein>
<dbReference type="Proteomes" id="UP000694569">
    <property type="component" value="Unplaced"/>
</dbReference>
<dbReference type="PANTHER" id="PTHR31635">
    <property type="entry name" value="REVERSE TRANSCRIPTASE DOMAIN-CONTAINING PROTEIN-RELATED"/>
    <property type="match status" value="1"/>
</dbReference>
<dbReference type="SUPFAM" id="SSF56219">
    <property type="entry name" value="DNase I-like"/>
    <property type="match status" value="1"/>
</dbReference>
<proteinExistence type="predicted"/>
<feature type="domain" description="Reverse transcriptase" evidence="1">
    <location>
        <begin position="522"/>
        <end position="796"/>
    </location>
</feature>
<dbReference type="InterPro" id="IPR036691">
    <property type="entry name" value="Endo/exonu/phosph_ase_sf"/>
</dbReference>
<dbReference type="CDD" id="cd09076">
    <property type="entry name" value="L1-EN"/>
    <property type="match status" value="1"/>
</dbReference>
<organism evidence="2 3">
    <name type="scientific">Leptobrachium leishanense</name>
    <name type="common">Leishan spiny toad</name>
    <dbReference type="NCBI Taxonomy" id="445787"/>
    <lineage>
        <taxon>Eukaryota</taxon>
        <taxon>Metazoa</taxon>
        <taxon>Chordata</taxon>
        <taxon>Craniata</taxon>
        <taxon>Vertebrata</taxon>
        <taxon>Euteleostomi</taxon>
        <taxon>Amphibia</taxon>
        <taxon>Batrachia</taxon>
        <taxon>Anura</taxon>
        <taxon>Pelobatoidea</taxon>
        <taxon>Megophryidae</taxon>
        <taxon>Leptobrachium</taxon>
    </lineage>
</organism>
<dbReference type="InterPro" id="IPR000477">
    <property type="entry name" value="RT_dom"/>
</dbReference>
<dbReference type="GO" id="GO:0003824">
    <property type="term" value="F:catalytic activity"/>
    <property type="evidence" value="ECO:0007669"/>
    <property type="project" value="InterPro"/>
</dbReference>
<dbReference type="Pfam" id="PF03372">
    <property type="entry name" value="Exo_endo_phos"/>
    <property type="match status" value="1"/>
</dbReference>
<reference evidence="2" key="1">
    <citation type="submission" date="2025-08" db="UniProtKB">
        <authorList>
            <consortium name="Ensembl"/>
        </authorList>
    </citation>
    <scope>IDENTIFICATION</scope>
</reference>
<dbReference type="Ensembl" id="ENSLLET00000035272.1">
    <property type="protein sequence ID" value="ENSLLEP00000033981.1"/>
    <property type="gene ID" value="ENSLLEG00000021497.1"/>
</dbReference>
<keyword evidence="3" id="KW-1185">Reference proteome</keyword>
<dbReference type="Gene3D" id="3.60.10.10">
    <property type="entry name" value="Endonuclease/exonuclease/phosphatase"/>
    <property type="match status" value="1"/>
</dbReference>
<name>A0A8C5Q9T2_9ANUR</name>
<evidence type="ECO:0000313" key="2">
    <source>
        <dbReference type="Ensembl" id="ENSLLEP00000033981.1"/>
    </source>
</evidence>
<dbReference type="InterPro" id="IPR005135">
    <property type="entry name" value="Endo/exonuclease/phosphatase"/>
</dbReference>
<dbReference type="OrthoDB" id="410104at2759"/>
<dbReference type="InterPro" id="IPR043502">
    <property type="entry name" value="DNA/RNA_pol_sf"/>
</dbReference>
<reference evidence="2" key="2">
    <citation type="submission" date="2025-09" db="UniProtKB">
        <authorList>
            <consortium name="Ensembl"/>
        </authorList>
    </citation>
    <scope>IDENTIFICATION</scope>
</reference>
<accession>A0A8C5Q9T2</accession>